<dbReference type="Pfam" id="PF20240">
    <property type="entry name" value="DUF6597"/>
    <property type="match status" value="1"/>
</dbReference>
<accession>A0A979G557</accession>
<evidence type="ECO:0000259" key="4">
    <source>
        <dbReference type="PROSITE" id="PS01124"/>
    </source>
</evidence>
<evidence type="ECO:0000256" key="2">
    <source>
        <dbReference type="ARBA" id="ARBA00023125"/>
    </source>
</evidence>
<protein>
    <submittedName>
        <fullName evidence="5">Transcriptional regulator, AraC family</fullName>
    </submittedName>
</protein>
<sequence>MQYQSIQPDSLLREQVGRFWVTEGQIPAGQSMTFRSMVDAYPGMIFLEDPAAFFPDHTTAKKPHIFLHGASTFCFEKKLTGKVKIISVHFRPTAICSLFGIAGHELANNVTDLDSVCKNHLSEQLLNATGTAERIALLNNFLKEQWRQHQAVNTAKTQYAIQLLQQGDTTVSLRLLQQQLHITERSLERLFRDQIGLSPKLIARITRFQKAVNALSHPDTESLAAIAYKYDYADQSHFIREFKTFSGTTPQQFRQQAGAGVENFVEWND</sequence>
<dbReference type="SUPFAM" id="SSF46689">
    <property type="entry name" value="Homeodomain-like"/>
    <property type="match status" value="1"/>
</dbReference>
<name>A0A979G557_CHIPD</name>
<keyword evidence="1" id="KW-0805">Transcription regulation</keyword>
<evidence type="ECO:0000256" key="1">
    <source>
        <dbReference type="ARBA" id="ARBA00023015"/>
    </source>
</evidence>
<reference evidence="6" key="1">
    <citation type="submission" date="2009-08" db="EMBL/GenBank/DDBJ databases">
        <title>The complete genome of Chitinophaga pinensis DSM 2588.</title>
        <authorList>
            <consortium name="US DOE Joint Genome Institute (JGI-PGF)"/>
            <person name="Lucas S."/>
            <person name="Copeland A."/>
            <person name="Lapidus A."/>
            <person name="Glavina del Rio T."/>
            <person name="Dalin E."/>
            <person name="Tice H."/>
            <person name="Bruce D."/>
            <person name="Goodwin L."/>
            <person name="Pitluck S."/>
            <person name="Kyrpides N."/>
            <person name="Mavromatis K."/>
            <person name="Ivanova N."/>
            <person name="Mikhailova N."/>
            <person name="Sims D."/>
            <person name="Meinche L."/>
            <person name="Brettin T."/>
            <person name="Detter J.C."/>
            <person name="Han C."/>
            <person name="Larimer F."/>
            <person name="Land M."/>
            <person name="Hauser L."/>
            <person name="Markowitz V."/>
            <person name="Cheng J.-F."/>
            <person name="Hugenholtz P."/>
            <person name="Woyke T."/>
            <person name="Wu D."/>
            <person name="Spring S."/>
            <person name="Klenk H.-P."/>
            <person name="Eisen J.A."/>
        </authorList>
    </citation>
    <scope>NUCLEOTIDE SEQUENCE [LARGE SCALE GENOMIC DNA]</scope>
    <source>
        <strain evidence="6">ATCC 43595 / DSM 2588 / LMG 13176 / NBRC 15968 / NCIMB 11800 / UQM 2034</strain>
    </source>
</reference>
<dbReference type="InterPro" id="IPR009057">
    <property type="entry name" value="Homeodomain-like_sf"/>
</dbReference>
<reference evidence="5 6" key="2">
    <citation type="journal article" date="2010" name="Stand. Genomic Sci.">
        <title>Complete genome sequence of Chitinophaga pinensis type strain (UQM 2034).</title>
        <authorList>
            <person name="Glavina Del Rio T."/>
            <person name="Abt B."/>
            <person name="Spring S."/>
            <person name="Lapidus A."/>
            <person name="Nolan M."/>
            <person name="Tice H."/>
            <person name="Copeland A."/>
            <person name="Cheng J.F."/>
            <person name="Chen F."/>
            <person name="Bruce D."/>
            <person name="Goodwin L."/>
            <person name="Pitluck S."/>
            <person name="Ivanova N."/>
            <person name="Mavromatis K."/>
            <person name="Mikhailova N."/>
            <person name="Pati A."/>
            <person name="Chen A."/>
            <person name="Palaniappan K."/>
            <person name="Land M."/>
            <person name="Hauser L."/>
            <person name="Chang Y.J."/>
            <person name="Jeffries C.D."/>
            <person name="Chain P."/>
            <person name="Saunders E."/>
            <person name="Detter J.C."/>
            <person name="Brettin T."/>
            <person name="Rohde M."/>
            <person name="Goker M."/>
            <person name="Bristow J."/>
            <person name="Eisen J.A."/>
            <person name="Markowitz V."/>
            <person name="Hugenholtz P."/>
            <person name="Kyrpides N.C."/>
            <person name="Klenk H.P."/>
            <person name="Lucas S."/>
        </authorList>
    </citation>
    <scope>NUCLEOTIDE SEQUENCE [LARGE SCALE GENOMIC DNA]</scope>
    <source>
        <strain evidence="6">ATCC 43595 / DSM 2588 / LMG 13176 / NBRC 15968 / NCIMB 11800 / UQM 2034</strain>
    </source>
</reference>
<dbReference type="GO" id="GO:0043565">
    <property type="term" value="F:sequence-specific DNA binding"/>
    <property type="evidence" value="ECO:0007669"/>
    <property type="project" value="InterPro"/>
</dbReference>
<dbReference type="OrthoDB" id="655946at2"/>
<dbReference type="InterPro" id="IPR018060">
    <property type="entry name" value="HTH_AraC"/>
</dbReference>
<dbReference type="InterPro" id="IPR050204">
    <property type="entry name" value="AraC_XylS_family_regulators"/>
</dbReference>
<keyword evidence="2" id="KW-0238">DNA-binding</keyword>
<dbReference type="PANTHER" id="PTHR46796">
    <property type="entry name" value="HTH-TYPE TRANSCRIPTIONAL ACTIVATOR RHAS-RELATED"/>
    <property type="match status" value="1"/>
</dbReference>
<dbReference type="Gene3D" id="1.10.10.60">
    <property type="entry name" value="Homeodomain-like"/>
    <property type="match status" value="1"/>
</dbReference>
<dbReference type="Proteomes" id="UP000002215">
    <property type="component" value="Chromosome"/>
</dbReference>
<keyword evidence="3" id="KW-0804">Transcription</keyword>
<organism evidence="5 6">
    <name type="scientific">Chitinophaga pinensis (strain ATCC 43595 / DSM 2588 / LMG 13176 / NBRC 15968 / NCIMB 11800 / UQM 2034)</name>
    <dbReference type="NCBI Taxonomy" id="485918"/>
    <lineage>
        <taxon>Bacteria</taxon>
        <taxon>Pseudomonadati</taxon>
        <taxon>Bacteroidota</taxon>
        <taxon>Chitinophagia</taxon>
        <taxon>Chitinophagales</taxon>
        <taxon>Chitinophagaceae</taxon>
        <taxon>Chitinophaga</taxon>
    </lineage>
</organism>
<evidence type="ECO:0000313" key="5">
    <source>
        <dbReference type="EMBL" id="ACU61034.1"/>
    </source>
</evidence>
<feature type="domain" description="HTH araC/xylS-type" evidence="4">
    <location>
        <begin position="154"/>
        <end position="256"/>
    </location>
</feature>
<dbReference type="RefSeq" id="WP_012791207.1">
    <property type="nucleotide sequence ID" value="NC_013132.1"/>
</dbReference>
<dbReference type="KEGG" id="cpi:Cpin_3571"/>
<dbReference type="Pfam" id="PF12833">
    <property type="entry name" value="HTH_18"/>
    <property type="match status" value="1"/>
</dbReference>
<dbReference type="AlphaFoldDB" id="A0A979G557"/>
<dbReference type="EMBL" id="CP001699">
    <property type="protein sequence ID" value="ACU61034.1"/>
    <property type="molecule type" value="Genomic_DNA"/>
</dbReference>
<evidence type="ECO:0000256" key="3">
    <source>
        <dbReference type="ARBA" id="ARBA00023163"/>
    </source>
</evidence>
<dbReference type="GO" id="GO:0003700">
    <property type="term" value="F:DNA-binding transcription factor activity"/>
    <property type="evidence" value="ECO:0007669"/>
    <property type="project" value="InterPro"/>
</dbReference>
<dbReference type="SMART" id="SM00342">
    <property type="entry name" value="HTH_ARAC"/>
    <property type="match status" value="1"/>
</dbReference>
<dbReference type="PROSITE" id="PS01124">
    <property type="entry name" value="HTH_ARAC_FAMILY_2"/>
    <property type="match status" value="1"/>
</dbReference>
<evidence type="ECO:0000313" key="6">
    <source>
        <dbReference type="Proteomes" id="UP000002215"/>
    </source>
</evidence>
<dbReference type="PANTHER" id="PTHR46796:SF13">
    <property type="entry name" value="HTH-TYPE TRANSCRIPTIONAL ACTIVATOR RHAS"/>
    <property type="match status" value="1"/>
</dbReference>
<proteinExistence type="predicted"/>
<gene>
    <name evidence="5" type="ordered locus">Cpin_3571</name>
</gene>
<dbReference type="InterPro" id="IPR046532">
    <property type="entry name" value="DUF6597"/>
</dbReference>